<dbReference type="RefSeq" id="WP_264882668.1">
    <property type="nucleotide sequence ID" value="NZ_JAPDOB010000002.1"/>
</dbReference>
<proteinExistence type="predicted"/>
<organism evidence="4 5">
    <name type="scientific">Sphingomonas arvum</name>
    <dbReference type="NCBI Taxonomy" id="2992113"/>
    <lineage>
        <taxon>Bacteria</taxon>
        <taxon>Pseudomonadati</taxon>
        <taxon>Pseudomonadota</taxon>
        <taxon>Alphaproteobacteria</taxon>
        <taxon>Sphingomonadales</taxon>
        <taxon>Sphingomonadaceae</taxon>
        <taxon>Sphingomonas</taxon>
    </lineage>
</organism>
<evidence type="ECO:0000256" key="2">
    <source>
        <dbReference type="PROSITE-ProRule" id="PRU01091"/>
    </source>
</evidence>
<gene>
    <name evidence="4" type="ORF">OMW55_09445</name>
</gene>
<dbReference type="CDD" id="cd00383">
    <property type="entry name" value="trans_reg_C"/>
    <property type="match status" value="1"/>
</dbReference>
<evidence type="ECO:0000259" key="3">
    <source>
        <dbReference type="PROSITE" id="PS51755"/>
    </source>
</evidence>
<dbReference type="PROSITE" id="PS51755">
    <property type="entry name" value="OMPR_PHOB"/>
    <property type="match status" value="1"/>
</dbReference>
<dbReference type="InterPro" id="IPR036388">
    <property type="entry name" value="WH-like_DNA-bd_sf"/>
</dbReference>
<name>A0ABT3JGX6_9SPHN</name>
<keyword evidence="1 2" id="KW-0238">DNA-binding</keyword>
<accession>A0ABT3JGX6</accession>
<dbReference type="Proteomes" id="UP001526246">
    <property type="component" value="Unassembled WGS sequence"/>
</dbReference>
<evidence type="ECO:0000313" key="4">
    <source>
        <dbReference type="EMBL" id="MCW3798026.1"/>
    </source>
</evidence>
<dbReference type="InterPro" id="IPR016032">
    <property type="entry name" value="Sig_transdc_resp-reg_C-effctor"/>
</dbReference>
<evidence type="ECO:0000313" key="5">
    <source>
        <dbReference type="Proteomes" id="UP001526246"/>
    </source>
</evidence>
<keyword evidence="5" id="KW-1185">Reference proteome</keyword>
<dbReference type="SMART" id="SM00862">
    <property type="entry name" value="Trans_reg_C"/>
    <property type="match status" value="1"/>
</dbReference>
<reference evidence="4 5" key="1">
    <citation type="submission" date="2022-10" db="EMBL/GenBank/DDBJ databases">
        <title>Sphingomonas sp.</title>
        <authorList>
            <person name="Jin C."/>
        </authorList>
    </citation>
    <scope>NUCLEOTIDE SEQUENCE [LARGE SCALE GENOMIC DNA]</scope>
    <source>
        <strain evidence="4 5">BN140010</strain>
    </source>
</reference>
<protein>
    <submittedName>
        <fullName evidence="4">Winged helix-turn-helix domain-containing protein</fullName>
    </submittedName>
</protein>
<comment type="caution">
    <text evidence="4">The sequence shown here is derived from an EMBL/GenBank/DDBJ whole genome shotgun (WGS) entry which is preliminary data.</text>
</comment>
<sequence length="239" mass="26298">MKQYQSLGAGPLFERPTRFLLCSDQAAASAVPFTDPNVRWSGCTGAAACLSAIEGRQADAVVIAVEGEQAWAVQLLTAAQSLARHGRVRLFAWAPAGATEPKALYQAGAAELLEGAPVPADQVLRVWARLEPHRRATVASAHLLRHGDLTLDPERFRATRGNRSIRLSTFQVELLAALMHRPHHVFSRDELAESIWAGRALNMANMRTCFRRLRHALNGPGERELIRNIRDRGYVLDPG</sequence>
<dbReference type="Gene3D" id="1.10.10.10">
    <property type="entry name" value="Winged helix-like DNA-binding domain superfamily/Winged helix DNA-binding domain"/>
    <property type="match status" value="1"/>
</dbReference>
<dbReference type="EMBL" id="JAPDOB010000002">
    <property type="protein sequence ID" value="MCW3798026.1"/>
    <property type="molecule type" value="Genomic_DNA"/>
</dbReference>
<dbReference type="Pfam" id="PF00486">
    <property type="entry name" value="Trans_reg_C"/>
    <property type="match status" value="1"/>
</dbReference>
<feature type="domain" description="OmpR/PhoB-type" evidence="3">
    <location>
        <begin position="141"/>
        <end position="238"/>
    </location>
</feature>
<dbReference type="SUPFAM" id="SSF46894">
    <property type="entry name" value="C-terminal effector domain of the bipartite response regulators"/>
    <property type="match status" value="1"/>
</dbReference>
<dbReference type="InterPro" id="IPR001867">
    <property type="entry name" value="OmpR/PhoB-type_DNA-bd"/>
</dbReference>
<evidence type="ECO:0000256" key="1">
    <source>
        <dbReference type="ARBA" id="ARBA00023125"/>
    </source>
</evidence>
<feature type="DNA-binding region" description="OmpR/PhoB-type" evidence="2">
    <location>
        <begin position="141"/>
        <end position="238"/>
    </location>
</feature>